<sequence length="314" mass="35143">MNKNMKKIRLISALGVLAFSGYSFASQSDTHEAILDSKNIDILNGQEHYWKKLSGIESAKNQVIQLQIQNKNLQKSAGMIATGTSGSSSAESALNEVNTLQEFLDLSLMHQAILKPEEAGDQAEIISANSEVLAHNIEIAGTVDARGNAVGEPKDKGVDVSKIQKEQQKFFEQMADFLNAKFSDIESKIQQTPVMQSQLEPQVDSEVDDVPSEEVPQEEEAIKFDYQSSFESPFYKPVGKIKKVTPSGVEVVMVYEWKDYDEDTVFATTVIKKGDKEAIFYPMIRHIHQYKIVEFSESKIKLLDANDEEIIITR</sequence>
<dbReference type="EMBL" id="JMIB01000039">
    <property type="protein sequence ID" value="KDM89969.1"/>
    <property type="molecule type" value="Genomic_DNA"/>
</dbReference>
<feature type="signal peptide" evidence="1">
    <location>
        <begin position="1"/>
        <end position="25"/>
    </location>
</feature>
<dbReference type="AlphaFoldDB" id="A0A066RI18"/>
<comment type="caution">
    <text evidence="2">The sequence shown here is derived from an EMBL/GenBank/DDBJ whole genome shotgun (WGS) entry which is preliminary data.</text>
</comment>
<accession>A0A066RI18</accession>
<gene>
    <name evidence="2" type="ORF">EA58_19690</name>
</gene>
<proteinExistence type="predicted"/>
<keyword evidence="3" id="KW-1185">Reference proteome</keyword>
<evidence type="ECO:0000313" key="2">
    <source>
        <dbReference type="EMBL" id="KDM89969.1"/>
    </source>
</evidence>
<dbReference type="STRING" id="1654360.EA58_19690"/>
<evidence type="ECO:0000313" key="3">
    <source>
        <dbReference type="Proteomes" id="UP000027192"/>
    </source>
</evidence>
<protein>
    <submittedName>
        <fullName evidence="2">Uncharacterized protein</fullName>
    </submittedName>
</protein>
<evidence type="ECO:0000256" key="1">
    <source>
        <dbReference type="SAM" id="SignalP"/>
    </source>
</evidence>
<name>A0A066RI18_9GAMM</name>
<reference evidence="2 3" key="1">
    <citation type="submission" date="2014-04" db="EMBL/GenBank/DDBJ databases">
        <title>Draft genome sequence of Photobacterium halotolerans S2753: a solonamide, ngercheumicin and holomycin producer.</title>
        <authorList>
            <person name="Machado H.R."/>
            <person name="Gram L."/>
        </authorList>
    </citation>
    <scope>NUCLEOTIDE SEQUENCE [LARGE SCALE GENOMIC DNA]</scope>
    <source>
        <strain evidence="2 3">S2753</strain>
    </source>
</reference>
<dbReference type="Proteomes" id="UP000027192">
    <property type="component" value="Unassembled WGS sequence"/>
</dbReference>
<feature type="chain" id="PRO_5001625723" evidence="1">
    <location>
        <begin position="26"/>
        <end position="314"/>
    </location>
</feature>
<keyword evidence="1" id="KW-0732">Signal</keyword>
<organism evidence="2 3">
    <name type="scientific">Photobacterium galatheae</name>
    <dbReference type="NCBI Taxonomy" id="1654360"/>
    <lineage>
        <taxon>Bacteria</taxon>
        <taxon>Pseudomonadati</taxon>
        <taxon>Pseudomonadota</taxon>
        <taxon>Gammaproteobacteria</taxon>
        <taxon>Vibrionales</taxon>
        <taxon>Vibrionaceae</taxon>
        <taxon>Photobacterium</taxon>
    </lineage>
</organism>